<protein>
    <submittedName>
        <fullName evidence="6">Sigma-70 family RNA polymerase sigma factor</fullName>
    </submittedName>
</protein>
<evidence type="ECO:0000259" key="4">
    <source>
        <dbReference type="Pfam" id="PF08281"/>
    </source>
</evidence>
<dbReference type="SUPFAM" id="SSF54427">
    <property type="entry name" value="NTF2-like"/>
    <property type="match status" value="1"/>
</dbReference>
<comment type="subunit">
    <text evidence="1">Interacts transiently with the RNA polymerase catalytic core formed by RpoA, RpoB, RpoC and RpoZ (2 alpha, 1 beta, 1 beta' and 1 omega subunit) to form the RNA polymerase holoenzyme that can initiate transcription.</text>
</comment>
<evidence type="ECO:0000256" key="2">
    <source>
        <dbReference type="SAM" id="MobiDB-lite"/>
    </source>
</evidence>
<organism evidence="6 7">
    <name type="scientific">Rhodoplanes tepidamans</name>
    <name type="common">Rhodoplanes cryptolactis</name>
    <dbReference type="NCBI Taxonomy" id="200616"/>
    <lineage>
        <taxon>Bacteria</taxon>
        <taxon>Pseudomonadati</taxon>
        <taxon>Pseudomonadota</taxon>
        <taxon>Alphaproteobacteria</taxon>
        <taxon>Hyphomicrobiales</taxon>
        <taxon>Nitrobacteraceae</taxon>
        <taxon>Rhodoplanes</taxon>
    </lineage>
</organism>
<sequence length="306" mass="32874">MDEPANDETTRERGVDDPARDFEAHRRHLVGLAYRMLGSVAEAEDAVQDAYLRWHRADRAAVGDARAFLSRTVARLCLDRLRAAKARRETYVGPWLPEPLLDAEALAADTASEYASDLSVGLLMALERLSPLERAAFLLHDVFDVGFAEVAALIGRSEAACRQLATRARAHVRAARPRFAVAPEEGSRLVAAFAEAVQRADASGLARLLAADAVLHSDGGGRKTAALNPIVGRDRVARFFAGIAAKFPDVLAASRGASINGLPGLIVTEADGSVQTLAFEIVDGSIAAIYFVRNPDKLAHLAPRLH</sequence>
<dbReference type="InterPro" id="IPR036388">
    <property type="entry name" value="WH-like_DNA-bd_sf"/>
</dbReference>
<dbReference type="InterPro" id="IPR052704">
    <property type="entry name" value="ECF_Sigma-70_Domain"/>
</dbReference>
<dbReference type="InterPro" id="IPR007627">
    <property type="entry name" value="RNA_pol_sigma70_r2"/>
</dbReference>
<dbReference type="Pfam" id="PF12680">
    <property type="entry name" value="SnoaL_2"/>
    <property type="match status" value="1"/>
</dbReference>
<dbReference type="EMBL" id="JAQQLI010000004">
    <property type="protein sequence ID" value="MDC7784909.1"/>
    <property type="molecule type" value="Genomic_DNA"/>
</dbReference>
<dbReference type="InterPro" id="IPR013324">
    <property type="entry name" value="RNA_pol_sigma_r3/r4-like"/>
</dbReference>
<dbReference type="NCBIfam" id="TIGR02957">
    <property type="entry name" value="SigX4"/>
    <property type="match status" value="1"/>
</dbReference>
<reference evidence="6" key="1">
    <citation type="journal article" date="2023" name="Microbiol Resour">
        <title>Genome Sequences of Rhodoplanes serenus and Two Thermotolerant Strains, Rhodoplanes tepidamans and 'Rhodoplanes cryptolactis,' Further Refine the Genus.</title>
        <authorList>
            <person name="Rayyan A.A."/>
            <person name="Kyndt J.A."/>
        </authorList>
    </citation>
    <scope>NUCLEOTIDE SEQUENCE</scope>
    <source>
        <strain evidence="6">DSM 9987</strain>
    </source>
</reference>
<dbReference type="Gene3D" id="1.10.10.10">
    <property type="entry name" value="Winged helix-like DNA-binding domain superfamily/Winged helix DNA-binding domain"/>
    <property type="match status" value="1"/>
</dbReference>
<evidence type="ECO:0000256" key="1">
    <source>
        <dbReference type="ARBA" id="ARBA00011344"/>
    </source>
</evidence>
<dbReference type="Pfam" id="PF04542">
    <property type="entry name" value="Sigma70_r2"/>
    <property type="match status" value="1"/>
</dbReference>
<evidence type="ECO:0000313" key="7">
    <source>
        <dbReference type="Proteomes" id="UP001165652"/>
    </source>
</evidence>
<feature type="domain" description="RNA polymerase sigma factor 70 region 4 type 2" evidence="4">
    <location>
        <begin position="122"/>
        <end position="171"/>
    </location>
</feature>
<feature type="region of interest" description="Disordered" evidence="2">
    <location>
        <begin position="1"/>
        <end position="20"/>
    </location>
</feature>
<feature type="domain" description="RNA polymerase sigma-70 region 2" evidence="3">
    <location>
        <begin position="22"/>
        <end position="85"/>
    </location>
</feature>
<dbReference type="Gene3D" id="1.10.1740.10">
    <property type="match status" value="1"/>
</dbReference>
<dbReference type="Gene3D" id="3.10.450.50">
    <property type="match status" value="1"/>
</dbReference>
<dbReference type="Proteomes" id="UP001165652">
    <property type="component" value="Unassembled WGS sequence"/>
</dbReference>
<comment type="caution">
    <text evidence="6">The sequence shown here is derived from an EMBL/GenBank/DDBJ whole genome shotgun (WGS) entry which is preliminary data.</text>
</comment>
<feature type="compositionally biased region" description="Basic and acidic residues" evidence="2">
    <location>
        <begin position="8"/>
        <end position="20"/>
    </location>
</feature>
<proteinExistence type="predicted"/>
<accession>A0ABT5J6K3</accession>
<dbReference type="RefSeq" id="WP_272775756.1">
    <property type="nucleotide sequence ID" value="NZ_JAQQLI010000004.1"/>
</dbReference>
<keyword evidence="7" id="KW-1185">Reference proteome</keyword>
<dbReference type="InterPro" id="IPR032710">
    <property type="entry name" value="NTF2-like_dom_sf"/>
</dbReference>
<gene>
    <name evidence="6" type="ORF">PQJ73_04370</name>
</gene>
<evidence type="ECO:0000259" key="3">
    <source>
        <dbReference type="Pfam" id="PF04542"/>
    </source>
</evidence>
<dbReference type="NCBIfam" id="TIGR02937">
    <property type="entry name" value="sigma70-ECF"/>
    <property type="match status" value="1"/>
</dbReference>
<dbReference type="SUPFAM" id="SSF88659">
    <property type="entry name" value="Sigma3 and sigma4 domains of RNA polymerase sigma factors"/>
    <property type="match status" value="1"/>
</dbReference>
<dbReference type="PANTHER" id="PTHR30173">
    <property type="entry name" value="SIGMA 19 FACTOR"/>
    <property type="match status" value="1"/>
</dbReference>
<name>A0ABT5J6K3_RHOTP</name>
<dbReference type="InterPro" id="IPR037401">
    <property type="entry name" value="SnoaL-like"/>
</dbReference>
<evidence type="ECO:0000259" key="5">
    <source>
        <dbReference type="Pfam" id="PF12680"/>
    </source>
</evidence>
<dbReference type="InterPro" id="IPR014303">
    <property type="entry name" value="RNA_pol_sigma-70_ECF"/>
</dbReference>
<dbReference type="NCBIfam" id="NF007214">
    <property type="entry name" value="PRK09636.1"/>
    <property type="match status" value="1"/>
</dbReference>
<dbReference type="InterPro" id="IPR013249">
    <property type="entry name" value="RNA_pol_sigma70_r4_t2"/>
</dbReference>
<evidence type="ECO:0000313" key="6">
    <source>
        <dbReference type="EMBL" id="MDC7784909.1"/>
    </source>
</evidence>
<feature type="domain" description="SnoaL-like" evidence="5">
    <location>
        <begin position="190"/>
        <end position="250"/>
    </location>
</feature>
<reference evidence="6" key="2">
    <citation type="submission" date="2023-02" db="EMBL/GenBank/DDBJ databases">
        <authorList>
            <person name="Rayyan A."/>
            <person name="Meyer T."/>
            <person name="Kyndt J.A."/>
        </authorList>
    </citation>
    <scope>NUCLEOTIDE SEQUENCE</scope>
    <source>
        <strain evidence="6">DSM 9987</strain>
    </source>
</reference>
<dbReference type="InterPro" id="IPR014284">
    <property type="entry name" value="RNA_pol_sigma-70_dom"/>
</dbReference>
<dbReference type="SUPFAM" id="SSF88946">
    <property type="entry name" value="Sigma2 domain of RNA polymerase sigma factors"/>
    <property type="match status" value="1"/>
</dbReference>
<dbReference type="Pfam" id="PF08281">
    <property type="entry name" value="Sigma70_r4_2"/>
    <property type="match status" value="1"/>
</dbReference>
<dbReference type="PANTHER" id="PTHR30173:SF43">
    <property type="entry name" value="ECF RNA POLYMERASE SIGMA FACTOR SIGI-RELATED"/>
    <property type="match status" value="1"/>
</dbReference>
<dbReference type="InterPro" id="IPR013325">
    <property type="entry name" value="RNA_pol_sigma_r2"/>
</dbReference>